<organism evidence="2 3">
    <name type="scientific">Aldrovandia affinis</name>
    <dbReference type="NCBI Taxonomy" id="143900"/>
    <lineage>
        <taxon>Eukaryota</taxon>
        <taxon>Metazoa</taxon>
        <taxon>Chordata</taxon>
        <taxon>Craniata</taxon>
        <taxon>Vertebrata</taxon>
        <taxon>Euteleostomi</taxon>
        <taxon>Actinopterygii</taxon>
        <taxon>Neopterygii</taxon>
        <taxon>Teleostei</taxon>
        <taxon>Notacanthiformes</taxon>
        <taxon>Halosauridae</taxon>
        <taxon>Aldrovandia</taxon>
    </lineage>
</organism>
<evidence type="ECO:0000256" key="1">
    <source>
        <dbReference type="SAM" id="MobiDB-lite"/>
    </source>
</evidence>
<sequence>MRYRQDEEKSAVRARSNDQDSEDCRVETAGWGRARGACLSAAYGLFRDEGSTPGDTSLVETTGLVQPRQHLYSLPRSQICSHRLPP</sequence>
<keyword evidence="3" id="KW-1185">Reference proteome</keyword>
<evidence type="ECO:0000313" key="3">
    <source>
        <dbReference type="Proteomes" id="UP001221898"/>
    </source>
</evidence>
<name>A0AAD7T2V7_9TELE</name>
<proteinExistence type="predicted"/>
<protein>
    <submittedName>
        <fullName evidence="2">Uncharacterized protein</fullName>
    </submittedName>
</protein>
<dbReference type="Proteomes" id="UP001221898">
    <property type="component" value="Unassembled WGS sequence"/>
</dbReference>
<reference evidence="2" key="1">
    <citation type="journal article" date="2023" name="Science">
        <title>Genome structures resolve the early diversification of teleost fishes.</title>
        <authorList>
            <person name="Parey E."/>
            <person name="Louis A."/>
            <person name="Montfort J."/>
            <person name="Bouchez O."/>
            <person name="Roques C."/>
            <person name="Iampietro C."/>
            <person name="Lluch J."/>
            <person name="Castinel A."/>
            <person name="Donnadieu C."/>
            <person name="Desvignes T."/>
            <person name="Floi Bucao C."/>
            <person name="Jouanno E."/>
            <person name="Wen M."/>
            <person name="Mejri S."/>
            <person name="Dirks R."/>
            <person name="Jansen H."/>
            <person name="Henkel C."/>
            <person name="Chen W.J."/>
            <person name="Zahm M."/>
            <person name="Cabau C."/>
            <person name="Klopp C."/>
            <person name="Thompson A.W."/>
            <person name="Robinson-Rechavi M."/>
            <person name="Braasch I."/>
            <person name="Lecointre G."/>
            <person name="Bobe J."/>
            <person name="Postlethwait J.H."/>
            <person name="Berthelot C."/>
            <person name="Roest Crollius H."/>
            <person name="Guiguen Y."/>
        </authorList>
    </citation>
    <scope>NUCLEOTIDE SEQUENCE</scope>
    <source>
        <strain evidence="2">NC1722</strain>
    </source>
</reference>
<gene>
    <name evidence="2" type="ORF">AAFF_G00105800</name>
</gene>
<accession>A0AAD7T2V7</accession>
<comment type="caution">
    <text evidence="2">The sequence shown here is derived from an EMBL/GenBank/DDBJ whole genome shotgun (WGS) entry which is preliminary data.</text>
</comment>
<evidence type="ECO:0000313" key="2">
    <source>
        <dbReference type="EMBL" id="KAJ8412998.1"/>
    </source>
</evidence>
<feature type="region of interest" description="Disordered" evidence="1">
    <location>
        <begin position="1"/>
        <end position="23"/>
    </location>
</feature>
<dbReference type="AlphaFoldDB" id="A0AAD7T2V7"/>
<dbReference type="EMBL" id="JAINUG010000017">
    <property type="protein sequence ID" value="KAJ8412998.1"/>
    <property type="molecule type" value="Genomic_DNA"/>
</dbReference>